<dbReference type="Pfam" id="PF01112">
    <property type="entry name" value="Asparaginase_2"/>
    <property type="match status" value="1"/>
</dbReference>
<gene>
    <name evidence="2" type="ORF">BSL78_23120</name>
</gene>
<dbReference type="SUPFAM" id="SSF56235">
    <property type="entry name" value="N-terminal nucleophile aminohydrolases (Ntn hydrolases)"/>
    <property type="match status" value="1"/>
</dbReference>
<dbReference type="AlphaFoldDB" id="A0A2G8JWB5"/>
<name>A0A2G8JWB5_STIJA</name>
<dbReference type="Proteomes" id="UP000230750">
    <property type="component" value="Unassembled WGS sequence"/>
</dbReference>
<comment type="caution">
    <text evidence="2">The sequence shown here is derived from an EMBL/GenBank/DDBJ whole genome shotgun (WGS) entry which is preliminary data.</text>
</comment>
<dbReference type="InterPro" id="IPR000246">
    <property type="entry name" value="Peptidase_T2"/>
</dbReference>
<dbReference type="GO" id="GO:0016787">
    <property type="term" value="F:hydrolase activity"/>
    <property type="evidence" value="ECO:0007669"/>
    <property type="project" value="InterPro"/>
</dbReference>
<dbReference type="InterPro" id="IPR029055">
    <property type="entry name" value="Ntn_hydrolases_N"/>
</dbReference>
<keyword evidence="3" id="KW-1185">Reference proteome</keyword>
<evidence type="ECO:0000256" key="1">
    <source>
        <dbReference type="ARBA" id="ARBA00010872"/>
    </source>
</evidence>
<dbReference type="PANTHER" id="PTHR10188:SF43">
    <property type="entry name" value="ASPARAGINASE (EUROFUNG)"/>
    <property type="match status" value="1"/>
</dbReference>
<accession>A0A2G8JWB5</accession>
<sequence length="144" mass="15451">MRGLGNKTPVTNGRTGIKLQLLMRGLGNKTPVTNGRTGSGGYCDNALGAASTTGHGESIMKVLLARLVLQNIQTGLSTQTAAERALEYMEQRVGGAGGVIAINNKGEIGKHFTTERMPWATISEETLEYGIEPKDHYRETMTKS</sequence>
<proteinExistence type="inferred from homology"/>
<dbReference type="GO" id="GO:0005737">
    <property type="term" value="C:cytoplasm"/>
    <property type="evidence" value="ECO:0007669"/>
    <property type="project" value="TreeGrafter"/>
</dbReference>
<comment type="similarity">
    <text evidence="1">Belongs to the Ntn-hydrolase family.</text>
</comment>
<dbReference type="EMBL" id="MRZV01001172">
    <property type="protein sequence ID" value="PIK40033.1"/>
    <property type="molecule type" value="Genomic_DNA"/>
</dbReference>
<dbReference type="OrthoDB" id="2262349at2759"/>
<protein>
    <submittedName>
        <fullName evidence="2">Putative isoaspartyl peptidase/L-asparaginase-like</fullName>
    </submittedName>
</protein>
<dbReference type="STRING" id="307972.A0A2G8JWB5"/>
<evidence type="ECO:0000313" key="3">
    <source>
        <dbReference type="Proteomes" id="UP000230750"/>
    </source>
</evidence>
<dbReference type="Gene3D" id="3.60.20.30">
    <property type="entry name" value="(Glycosyl)asparaginase"/>
    <property type="match status" value="1"/>
</dbReference>
<organism evidence="2 3">
    <name type="scientific">Stichopus japonicus</name>
    <name type="common">Sea cucumber</name>
    <dbReference type="NCBI Taxonomy" id="307972"/>
    <lineage>
        <taxon>Eukaryota</taxon>
        <taxon>Metazoa</taxon>
        <taxon>Echinodermata</taxon>
        <taxon>Eleutherozoa</taxon>
        <taxon>Echinozoa</taxon>
        <taxon>Holothuroidea</taxon>
        <taxon>Aspidochirotacea</taxon>
        <taxon>Aspidochirotida</taxon>
        <taxon>Stichopodidae</taxon>
        <taxon>Apostichopus</taxon>
    </lineage>
</organism>
<reference evidence="2 3" key="1">
    <citation type="journal article" date="2017" name="PLoS Biol.">
        <title>The sea cucumber genome provides insights into morphological evolution and visceral regeneration.</title>
        <authorList>
            <person name="Zhang X."/>
            <person name="Sun L."/>
            <person name="Yuan J."/>
            <person name="Sun Y."/>
            <person name="Gao Y."/>
            <person name="Zhang L."/>
            <person name="Li S."/>
            <person name="Dai H."/>
            <person name="Hamel J.F."/>
            <person name="Liu C."/>
            <person name="Yu Y."/>
            <person name="Liu S."/>
            <person name="Lin W."/>
            <person name="Guo K."/>
            <person name="Jin S."/>
            <person name="Xu P."/>
            <person name="Storey K.B."/>
            <person name="Huan P."/>
            <person name="Zhang T."/>
            <person name="Zhou Y."/>
            <person name="Zhang J."/>
            <person name="Lin C."/>
            <person name="Li X."/>
            <person name="Xing L."/>
            <person name="Huo D."/>
            <person name="Sun M."/>
            <person name="Wang L."/>
            <person name="Mercier A."/>
            <person name="Li F."/>
            <person name="Yang H."/>
            <person name="Xiang J."/>
        </authorList>
    </citation>
    <scope>NUCLEOTIDE SEQUENCE [LARGE SCALE GENOMIC DNA]</scope>
    <source>
        <strain evidence="2">Shaxun</strain>
        <tissue evidence="2">Muscle</tissue>
    </source>
</reference>
<evidence type="ECO:0000313" key="2">
    <source>
        <dbReference type="EMBL" id="PIK40033.1"/>
    </source>
</evidence>
<dbReference type="GO" id="GO:0033345">
    <property type="term" value="P:L-asparagine catabolic process via L-aspartate"/>
    <property type="evidence" value="ECO:0007669"/>
    <property type="project" value="TreeGrafter"/>
</dbReference>
<dbReference type="PANTHER" id="PTHR10188">
    <property type="entry name" value="L-ASPARAGINASE"/>
    <property type="match status" value="1"/>
</dbReference>